<evidence type="ECO:0000256" key="2">
    <source>
        <dbReference type="ARBA" id="ARBA00023015"/>
    </source>
</evidence>
<evidence type="ECO:0000259" key="7">
    <source>
        <dbReference type="PROSITE" id="PS51369"/>
    </source>
</evidence>
<dbReference type="EMBL" id="LR721786">
    <property type="protein sequence ID" value="VVW63175.1"/>
    <property type="molecule type" value="Genomic_DNA"/>
</dbReference>
<dbReference type="AlphaFoldDB" id="A0A5K1FH15"/>
<dbReference type="GO" id="GO:0043565">
    <property type="term" value="F:sequence-specific DNA binding"/>
    <property type="evidence" value="ECO:0007669"/>
    <property type="project" value="TreeGrafter"/>
</dbReference>
<evidence type="ECO:0000256" key="3">
    <source>
        <dbReference type="ARBA" id="ARBA00023125"/>
    </source>
</evidence>
<evidence type="ECO:0000256" key="6">
    <source>
        <dbReference type="SAM" id="MobiDB-lite"/>
    </source>
</evidence>
<dbReference type="PROSITE" id="PS51369">
    <property type="entry name" value="TCP"/>
    <property type="match status" value="1"/>
</dbReference>
<reference evidence="8" key="1">
    <citation type="submission" date="2019-09" db="EMBL/GenBank/DDBJ databases">
        <authorList>
            <person name="Zhang L."/>
        </authorList>
    </citation>
    <scope>NUCLEOTIDE SEQUENCE</scope>
</reference>
<keyword evidence="4" id="KW-0804">Transcription</keyword>
<dbReference type="InterPro" id="IPR005333">
    <property type="entry name" value="Transcription_factor_TCP"/>
</dbReference>
<keyword evidence="3" id="KW-0238">DNA-binding</keyword>
<keyword evidence="5" id="KW-0539">Nucleus</keyword>
<evidence type="ECO:0000256" key="4">
    <source>
        <dbReference type="ARBA" id="ARBA00023163"/>
    </source>
</evidence>
<feature type="region of interest" description="Disordered" evidence="6">
    <location>
        <begin position="1"/>
        <end position="24"/>
    </location>
</feature>
<sequence>MIKNLADRNDAPLKQEGFVEDRKNGRGPYSLRSWSGLKDPRIVRVSRSFGGKDRHSKVKTIKGLRDRRVRLSVSTAIQLYDLQDRLGLNQPSKVVDWLIQNAQHEIDELPPLPIPQEDEAYNFSQPLTVSRSNTLLPLVPTNTTADLNASKYAAVQSLSLLPDKNETDLDAVEFGSDHVAERPNHQSGIIGGMISEKTNLGKRYEHSNQSPFFLSHQSSYPALLINALSGNSHSQRYSSPFLSQLGAQIHSVQPEEPSNCNSNSISSTLSLSSGSHLYLYQPTEGPSTIPSYATTPLEFDLRQCSHPQMLNMNSQSFKPSLSPSLGTLDQSLRPFQGSMNAHFLQYQHGSSHSPNASAKGKNVPT</sequence>
<dbReference type="GO" id="GO:0003700">
    <property type="term" value="F:DNA-binding transcription factor activity"/>
    <property type="evidence" value="ECO:0007669"/>
    <property type="project" value="InterPro"/>
</dbReference>
<evidence type="ECO:0000256" key="1">
    <source>
        <dbReference type="ARBA" id="ARBA00004123"/>
    </source>
</evidence>
<protein>
    <recommendedName>
        <fullName evidence="7">TCP domain-containing protein</fullName>
    </recommendedName>
</protein>
<evidence type="ECO:0000313" key="8">
    <source>
        <dbReference type="EMBL" id="VVW63175.1"/>
    </source>
</evidence>
<gene>
    <name evidence="8" type="ORF">NYM_LOCUS26122</name>
</gene>
<name>A0A5K1FH15_9MAGN</name>
<proteinExistence type="predicted"/>
<keyword evidence="2" id="KW-0805">Transcription regulation</keyword>
<dbReference type="InterPro" id="IPR017887">
    <property type="entry name" value="TF_TCP_subgr"/>
</dbReference>
<organism evidence="8">
    <name type="scientific">Nymphaea colorata</name>
    <name type="common">pocket water lily</name>
    <dbReference type="NCBI Taxonomy" id="210225"/>
    <lineage>
        <taxon>Eukaryota</taxon>
        <taxon>Viridiplantae</taxon>
        <taxon>Streptophyta</taxon>
        <taxon>Embryophyta</taxon>
        <taxon>Tracheophyta</taxon>
        <taxon>Spermatophyta</taxon>
        <taxon>Magnoliopsida</taxon>
        <taxon>Nymphaeales</taxon>
        <taxon>Nymphaeaceae</taxon>
        <taxon>Nymphaea</taxon>
    </lineage>
</organism>
<dbReference type="Pfam" id="PF03634">
    <property type="entry name" value="TCP"/>
    <property type="match status" value="1"/>
</dbReference>
<dbReference type="OrthoDB" id="1889307at2759"/>
<dbReference type="GO" id="GO:0005634">
    <property type="term" value="C:nucleus"/>
    <property type="evidence" value="ECO:0007669"/>
    <property type="project" value="UniProtKB-SubCell"/>
</dbReference>
<comment type="subcellular location">
    <subcellularLocation>
        <location evidence="1">Nucleus</location>
    </subcellularLocation>
</comment>
<dbReference type="PANTHER" id="PTHR31072">
    <property type="entry name" value="TRANSCRIPTION FACTOR TCP4-RELATED"/>
    <property type="match status" value="1"/>
</dbReference>
<dbReference type="PANTHER" id="PTHR31072:SF147">
    <property type="entry name" value="TRANSCRIPTION FACTOR TCP13"/>
    <property type="match status" value="1"/>
</dbReference>
<feature type="domain" description="TCP" evidence="7">
    <location>
        <begin position="51"/>
        <end position="109"/>
    </location>
</feature>
<accession>A0A5K1FH15</accession>
<evidence type="ECO:0000256" key="5">
    <source>
        <dbReference type="ARBA" id="ARBA00023242"/>
    </source>
</evidence>
<feature type="non-terminal residue" evidence="8">
    <location>
        <position position="1"/>
    </location>
</feature>